<dbReference type="CDD" id="cd24162">
    <property type="entry name" value="Prp3_C"/>
    <property type="match status" value="1"/>
</dbReference>
<evidence type="ECO:0000256" key="1">
    <source>
        <dbReference type="ARBA" id="ARBA00004123"/>
    </source>
</evidence>
<dbReference type="Proteomes" id="UP000631114">
    <property type="component" value="Unassembled WGS sequence"/>
</dbReference>
<evidence type="ECO:0000313" key="9">
    <source>
        <dbReference type="Proteomes" id="UP000631114"/>
    </source>
</evidence>
<dbReference type="InterPro" id="IPR013881">
    <property type="entry name" value="Pre-mRNA_splic_Prp3_dom"/>
</dbReference>
<dbReference type="PANTHER" id="PTHR14212:SF0">
    <property type="entry name" value="U4_U6 SMALL NUCLEAR RIBONUCLEOPROTEIN PRP3"/>
    <property type="match status" value="1"/>
</dbReference>
<evidence type="ECO:0000256" key="3">
    <source>
        <dbReference type="ARBA" id="ARBA00023187"/>
    </source>
</evidence>
<comment type="caution">
    <text evidence="8">The sequence shown here is derived from an EMBL/GenBank/DDBJ whole genome shotgun (WGS) entry which is preliminary data.</text>
</comment>
<protein>
    <submittedName>
        <fullName evidence="8">Uncharacterized protein</fullName>
    </submittedName>
</protein>
<accession>A0A835HX39</accession>
<keyword evidence="3" id="KW-0508">mRNA splicing</keyword>
<dbReference type="OrthoDB" id="10264544at2759"/>
<evidence type="ECO:0000256" key="2">
    <source>
        <dbReference type="ARBA" id="ARBA00022664"/>
    </source>
</evidence>
<dbReference type="GO" id="GO:0000398">
    <property type="term" value="P:mRNA splicing, via spliceosome"/>
    <property type="evidence" value="ECO:0007669"/>
    <property type="project" value="InterPro"/>
</dbReference>
<organism evidence="8 9">
    <name type="scientific">Coptis chinensis</name>
    <dbReference type="NCBI Taxonomy" id="261450"/>
    <lineage>
        <taxon>Eukaryota</taxon>
        <taxon>Viridiplantae</taxon>
        <taxon>Streptophyta</taxon>
        <taxon>Embryophyta</taxon>
        <taxon>Tracheophyta</taxon>
        <taxon>Spermatophyta</taxon>
        <taxon>Magnoliopsida</taxon>
        <taxon>Ranunculales</taxon>
        <taxon>Ranunculaceae</taxon>
        <taxon>Coptidoideae</taxon>
        <taxon>Coptis</taxon>
    </lineage>
</organism>
<name>A0A835HX39_9MAGN</name>
<feature type="domain" description="Pre-mRNA-splicing factor 3" evidence="7">
    <location>
        <begin position="186"/>
        <end position="362"/>
    </location>
</feature>
<evidence type="ECO:0000259" key="7">
    <source>
        <dbReference type="Pfam" id="PF08572"/>
    </source>
</evidence>
<reference evidence="8 9" key="1">
    <citation type="submission" date="2020-10" db="EMBL/GenBank/DDBJ databases">
        <title>The Coptis chinensis genome and diversification of protoberbering-type alkaloids.</title>
        <authorList>
            <person name="Wang B."/>
            <person name="Shu S."/>
            <person name="Song C."/>
            <person name="Liu Y."/>
        </authorList>
    </citation>
    <scope>NUCLEOTIDE SEQUENCE [LARGE SCALE GENOMIC DNA]</scope>
    <source>
        <strain evidence="8">HL-2020</strain>
        <tissue evidence="8">Leaf</tissue>
    </source>
</reference>
<dbReference type="EMBL" id="JADFTS010000005">
    <property type="protein sequence ID" value="KAF9605987.1"/>
    <property type="molecule type" value="Genomic_DNA"/>
</dbReference>
<dbReference type="InterPro" id="IPR027104">
    <property type="entry name" value="Prp3"/>
</dbReference>
<comment type="subcellular location">
    <subcellularLocation>
        <location evidence="1">Nucleus</location>
    </subcellularLocation>
</comment>
<feature type="compositionally biased region" description="Pro residues" evidence="5">
    <location>
        <begin position="291"/>
        <end position="304"/>
    </location>
</feature>
<feature type="domain" description="Pre-mRNA-splicing factor 3" evidence="7">
    <location>
        <begin position="1"/>
        <end position="44"/>
    </location>
</feature>
<dbReference type="Pfam" id="PF06544">
    <property type="entry name" value="Prp3_C"/>
    <property type="match status" value="1"/>
</dbReference>
<evidence type="ECO:0000256" key="4">
    <source>
        <dbReference type="ARBA" id="ARBA00023242"/>
    </source>
</evidence>
<evidence type="ECO:0000259" key="6">
    <source>
        <dbReference type="Pfam" id="PF06544"/>
    </source>
</evidence>
<keyword evidence="4" id="KW-0539">Nucleus</keyword>
<dbReference type="AlphaFoldDB" id="A0A835HX39"/>
<dbReference type="GO" id="GO:0046540">
    <property type="term" value="C:U4/U6 x U5 tri-snRNP complex"/>
    <property type="evidence" value="ECO:0007669"/>
    <property type="project" value="InterPro"/>
</dbReference>
<sequence length="451" mass="51044">MSNLMKVLSSEATQDPTKLEMEIRTTAAEREQAHVDRNIARKLTTAERREKKERKLFEDPNTLETIVSFYKINDLSHPQTRFKVNVNAQENQLTGCAVMADDMAVVVVEGGSKPIKRYGKLMLGRINWAAAVAADKDDEDENEDNSRVLVEGKGVVGFSWRLVWGYELRTNAGGCNRLLCWKKTKHNNKGKVVYIVFQSQFGEAQAKELKTKQAQLAKAKSEPDINPNLIEVSERVIAREKSKDSVPDVEWWDRSLLLSGEYGDITEGNMIGEDKLKIDKITIYVEHPLPIEPPAEPTPPPPQPMKLTKEQKKMRTQRRLNKEKDRQEMIRQGLIEPPKPKVKMSNLMKVLGSEATKTPQSLKWKFTRFKVDVNAQENRLTGCAVMADDMAVVVVEGGSKPIKRYGKLMLGRINWAAAVAADKDDEDENEDNSRVLVEGKGVVGFSWRLVW</sequence>
<evidence type="ECO:0000256" key="5">
    <source>
        <dbReference type="SAM" id="MobiDB-lite"/>
    </source>
</evidence>
<feature type="region of interest" description="Disordered" evidence="5">
    <location>
        <begin position="291"/>
        <end position="324"/>
    </location>
</feature>
<keyword evidence="9" id="KW-1185">Reference proteome</keyword>
<evidence type="ECO:0000313" key="8">
    <source>
        <dbReference type="EMBL" id="KAF9605987.1"/>
    </source>
</evidence>
<dbReference type="Pfam" id="PF08572">
    <property type="entry name" value="PRP3"/>
    <property type="match status" value="2"/>
</dbReference>
<gene>
    <name evidence="8" type="ORF">IFM89_021313</name>
</gene>
<keyword evidence="2" id="KW-0507">mRNA processing</keyword>
<dbReference type="PANTHER" id="PTHR14212">
    <property type="entry name" value="U4/U6-ASSOCIATED RNA SPLICING FACTOR-RELATED"/>
    <property type="match status" value="1"/>
</dbReference>
<dbReference type="InterPro" id="IPR010541">
    <property type="entry name" value="Prp3_C"/>
</dbReference>
<feature type="domain" description="Small nuclear ribonucleoprotein Prp3 C-terminal" evidence="6">
    <location>
        <begin position="69"/>
        <end position="145"/>
    </location>
</feature>
<proteinExistence type="predicted"/>